<evidence type="ECO:0000256" key="9">
    <source>
        <dbReference type="RuleBase" id="RU000644"/>
    </source>
</evidence>
<dbReference type="PROSITE" id="PS51722">
    <property type="entry name" value="G_TR_2"/>
    <property type="match status" value="1"/>
</dbReference>
<proteinExistence type="inferred from homology"/>
<dbReference type="InterPro" id="IPR027417">
    <property type="entry name" value="P-loop_NTPase"/>
</dbReference>
<dbReference type="CDD" id="cd03702">
    <property type="entry name" value="IF2_mtIF2_II"/>
    <property type="match status" value="1"/>
</dbReference>
<evidence type="ECO:0000256" key="6">
    <source>
        <dbReference type="ARBA" id="ARBA00022917"/>
    </source>
</evidence>
<dbReference type="InterPro" id="IPR000178">
    <property type="entry name" value="TF_IF2_bacterial-like"/>
</dbReference>
<dbReference type="PANTHER" id="PTHR43381">
    <property type="entry name" value="TRANSLATION INITIATION FACTOR IF-2-RELATED"/>
    <property type="match status" value="1"/>
</dbReference>
<dbReference type="InterPro" id="IPR013575">
    <property type="entry name" value="IF2_assoc_dom_bac"/>
</dbReference>
<feature type="binding site" evidence="8">
    <location>
        <begin position="494"/>
        <end position="498"/>
    </location>
    <ligand>
        <name>GTP</name>
        <dbReference type="ChEBI" id="CHEBI:37565"/>
    </ligand>
</feature>
<dbReference type="SUPFAM" id="SSF52156">
    <property type="entry name" value="Initiation factor IF2/eIF5b, domain 3"/>
    <property type="match status" value="1"/>
</dbReference>
<feature type="compositionally biased region" description="Low complexity" evidence="10">
    <location>
        <begin position="163"/>
        <end position="186"/>
    </location>
</feature>
<dbReference type="Pfam" id="PF04760">
    <property type="entry name" value="IF2_N"/>
    <property type="match status" value="1"/>
</dbReference>
<dbReference type="Gene3D" id="3.40.50.10050">
    <property type="entry name" value="Translation initiation factor IF- 2, domain 3"/>
    <property type="match status" value="1"/>
</dbReference>
<feature type="binding site" evidence="8">
    <location>
        <begin position="447"/>
        <end position="454"/>
    </location>
    <ligand>
        <name>GTP</name>
        <dbReference type="ChEBI" id="CHEBI:37565"/>
    </ligand>
</feature>
<evidence type="ECO:0000313" key="12">
    <source>
        <dbReference type="EMBL" id="MFD1950633.1"/>
    </source>
</evidence>
<feature type="compositionally biased region" description="Basic and acidic residues" evidence="10">
    <location>
        <begin position="301"/>
        <end position="312"/>
    </location>
</feature>
<dbReference type="PANTHER" id="PTHR43381:SF5">
    <property type="entry name" value="TR-TYPE G DOMAIN-CONTAINING PROTEIN"/>
    <property type="match status" value="1"/>
</dbReference>
<evidence type="ECO:0000256" key="8">
    <source>
        <dbReference type="HAMAP-Rule" id="MF_00100"/>
    </source>
</evidence>
<keyword evidence="4 8" id="KW-0396">Initiation factor</keyword>
<feature type="binding site" evidence="8">
    <location>
        <begin position="548"/>
        <end position="551"/>
    </location>
    <ligand>
        <name>GTP</name>
        <dbReference type="ChEBI" id="CHEBI:37565"/>
    </ligand>
</feature>
<comment type="similarity">
    <text evidence="1 8 9">Belongs to the TRAFAC class translation factor GTPase superfamily. Classic translation factor GTPase family. IF-2 subfamily.</text>
</comment>
<dbReference type="InterPro" id="IPR053905">
    <property type="entry name" value="EF-G-like_DII"/>
</dbReference>
<comment type="caution">
    <text evidence="8">Lacks conserved residue(s) required for the propagation of feature annotation.</text>
</comment>
<evidence type="ECO:0000256" key="5">
    <source>
        <dbReference type="ARBA" id="ARBA00022741"/>
    </source>
</evidence>
<evidence type="ECO:0000256" key="3">
    <source>
        <dbReference type="ARBA" id="ARBA00022490"/>
    </source>
</evidence>
<dbReference type="SUPFAM" id="SSF52540">
    <property type="entry name" value="P-loop containing nucleoside triphosphate hydrolases"/>
    <property type="match status" value="1"/>
</dbReference>
<protein>
    <recommendedName>
        <fullName evidence="2 8">Translation initiation factor IF-2</fullName>
    </recommendedName>
</protein>
<dbReference type="HAMAP" id="MF_00100_B">
    <property type="entry name" value="IF_2_B"/>
    <property type="match status" value="1"/>
</dbReference>
<dbReference type="NCBIfam" id="TIGR00487">
    <property type="entry name" value="IF-2"/>
    <property type="match status" value="1"/>
</dbReference>
<dbReference type="Pfam" id="PF11987">
    <property type="entry name" value="IF-2"/>
    <property type="match status" value="1"/>
</dbReference>
<dbReference type="Pfam" id="PF08364">
    <property type="entry name" value="IF2_assoc"/>
    <property type="match status" value="1"/>
</dbReference>
<organism evidence="12 13">
    <name type="scientific">Sphingomonas arantia</name>
    <dbReference type="NCBI Taxonomy" id="1460676"/>
    <lineage>
        <taxon>Bacteria</taxon>
        <taxon>Pseudomonadati</taxon>
        <taxon>Pseudomonadota</taxon>
        <taxon>Alphaproteobacteria</taxon>
        <taxon>Sphingomonadales</taxon>
        <taxon>Sphingomonadaceae</taxon>
        <taxon>Sphingomonas</taxon>
    </lineage>
</organism>
<evidence type="ECO:0000256" key="2">
    <source>
        <dbReference type="ARBA" id="ARBA00020675"/>
    </source>
</evidence>
<dbReference type="InterPro" id="IPR000795">
    <property type="entry name" value="T_Tr_GTP-bd_dom"/>
</dbReference>
<comment type="function">
    <text evidence="8 9">One of the essential components for the initiation of protein synthesis. Protects formylmethionyl-tRNA from spontaneous hydrolysis and promotes its binding to the 30S ribosomal subunits. Also involved in the hydrolysis of GTP during the formation of the 70S ribosomal complex.</text>
</comment>
<feature type="region of interest" description="Disordered" evidence="10">
    <location>
        <begin position="1"/>
        <end position="20"/>
    </location>
</feature>
<dbReference type="PROSITE" id="PS01176">
    <property type="entry name" value="IF2"/>
    <property type="match status" value="1"/>
</dbReference>
<feature type="region of interest" description="Disordered" evidence="10">
    <location>
        <begin position="141"/>
        <end position="354"/>
    </location>
</feature>
<dbReference type="InterPro" id="IPR023115">
    <property type="entry name" value="TIF_IF2_dom3"/>
</dbReference>
<dbReference type="GO" id="GO:0003743">
    <property type="term" value="F:translation initiation factor activity"/>
    <property type="evidence" value="ECO:0007669"/>
    <property type="project" value="UniProtKB-KW"/>
</dbReference>
<evidence type="ECO:0000259" key="11">
    <source>
        <dbReference type="PROSITE" id="PS51722"/>
    </source>
</evidence>
<keyword evidence="7 8" id="KW-0342">GTP-binding</keyword>
<dbReference type="RefSeq" id="WP_380928812.1">
    <property type="nucleotide sequence ID" value="NZ_JBHUGS010000002.1"/>
</dbReference>
<comment type="subcellular location">
    <subcellularLocation>
        <location evidence="8">Cytoplasm</location>
    </subcellularLocation>
</comment>
<dbReference type="InterPro" id="IPR044145">
    <property type="entry name" value="IF2_II"/>
</dbReference>
<feature type="compositionally biased region" description="Pro residues" evidence="10">
    <location>
        <begin position="152"/>
        <end position="162"/>
    </location>
</feature>
<accession>A0ABW4TZD7</accession>
<feature type="compositionally biased region" description="Pro residues" evidence="10">
    <location>
        <begin position="281"/>
        <end position="294"/>
    </location>
</feature>
<dbReference type="CDD" id="cd01887">
    <property type="entry name" value="IF2_eIF5B"/>
    <property type="match status" value="1"/>
</dbReference>
<dbReference type="Gene3D" id="3.40.50.300">
    <property type="entry name" value="P-loop containing nucleotide triphosphate hydrolases"/>
    <property type="match status" value="1"/>
</dbReference>
<evidence type="ECO:0000256" key="1">
    <source>
        <dbReference type="ARBA" id="ARBA00007733"/>
    </source>
</evidence>
<keyword evidence="5 8" id="KW-0547">Nucleotide-binding</keyword>
<reference evidence="13" key="1">
    <citation type="journal article" date="2019" name="Int. J. Syst. Evol. Microbiol.">
        <title>The Global Catalogue of Microorganisms (GCM) 10K type strain sequencing project: providing services to taxonomists for standard genome sequencing and annotation.</title>
        <authorList>
            <consortium name="The Broad Institute Genomics Platform"/>
            <consortium name="The Broad Institute Genome Sequencing Center for Infectious Disease"/>
            <person name="Wu L."/>
            <person name="Ma J."/>
        </authorList>
    </citation>
    <scope>NUCLEOTIDE SEQUENCE [LARGE SCALE GENOMIC DNA]</scope>
    <source>
        <strain evidence="13">CGMCC 1.12702</strain>
    </source>
</reference>
<feature type="domain" description="Tr-type G" evidence="11">
    <location>
        <begin position="438"/>
        <end position="608"/>
    </location>
</feature>
<comment type="caution">
    <text evidence="12">The sequence shown here is derived from an EMBL/GenBank/DDBJ whole genome shotgun (WGS) entry which is preliminary data.</text>
</comment>
<keyword evidence="6 8" id="KW-0648">Protein biosynthesis</keyword>
<dbReference type="InterPro" id="IPR009000">
    <property type="entry name" value="Transl_B-barrel_sf"/>
</dbReference>
<dbReference type="InterPro" id="IPR036925">
    <property type="entry name" value="TIF_IF2_dom3_sf"/>
</dbReference>
<dbReference type="NCBIfam" id="TIGR00231">
    <property type="entry name" value="small_GTP"/>
    <property type="match status" value="1"/>
</dbReference>
<keyword evidence="3 8" id="KW-0963">Cytoplasm</keyword>
<dbReference type="InterPro" id="IPR015760">
    <property type="entry name" value="TIF_IF2"/>
</dbReference>
<gene>
    <name evidence="8 12" type="primary">infB</name>
    <name evidence="12" type="ORF">ACFSGX_07620</name>
</gene>
<dbReference type="SUPFAM" id="SSF50447">
    <property type="entry name" value="Translation proteins"/>
    <property type="match status" value="2"/>
</dbReference>
<feature type="compositionally biased region" description="Basic and acidic residues" evidence="10">
    <location>
        <begin position="194"/>
        <end position="238"/>
    </location>
</feature>
<dbReference type="InterPro" id="IPR005225">
    <property type="entry name" value="Small_GTP-bd"/>
</dbReference>
<evidence type="ECO:0000256" key="7">
    <source>
        <dbReference type="ARBA" id="ARBA00023134"/>
    </source>
</evidence>
<dbReference type="EMBL" id="JBHUGS010000002">
    <property type="protein sequence ID" value="MFD1950633.1"/>
    <property type="molecule type" value="Genomic_DNA"/>
</dbReference>
<dbReference type="Pfam" id="PF00009">
    <property type="entry name" value="GTP_EFTU"/>
    <property type="match status" value="1"/>
</dbReference>
<dbReference type="InterPro" id="IPR006847">
    <property type="entry name" value="IF2_N"/>
</dbReference>
<dbReference type="Proteomes" id="UP001597400">
    <property type="component" value="Unassembled WGS sequence"/>
</dbReference>
<keyword evidence="13" id="KW-1185">Reference proteome</keyword>
<name>A0ABW4TZD7_9SPHN</name>
<dbReference type="CDD" id="cd03692">
    <property type="entry name" value="mtIF2_IVc"/>
    <property type="match status" value="1"/>
</dbReference>
<evidence type="ECO:0000313" key="13">
    <source>
        <dbReference type="Proteomes" id="UP001597400"/>
    </source>
</evidence>
<dbReference type="Pfam" id="PF22042">
    <property type="entry name" value="EF-G_D2"/>
    <property type="match status" value="1"/>
</dbReference>
<sequence>MSDNEKPKLGMRAPLGVRRTVETGKVKQSFSHGRSNTVVVEVKKARVFRKPGEAEPVVEQAAPEPMAAPEVVASPTPVPAPVAAPAPAPEPVAAPVAEPVAEAPAPVAEAAPEAPAAAPAFPPPRAFTPVAKPVPTPPPAPAPVVEAAPEPVAAPEPTPAPKPVTATPRRAPAPVRTPARQAAPARNPGNDLLSRQERQAKLLREAEEARMTALEEARRREDRLRAEAAEEEKRRIEQNKLAAENPTAAPAPAAAPAAPAATAAAPTGEAAQAEAGADGRFPPPRRFTPLPTAPRPAAKPVSREKNADERRQSGKLTVTRALDDGASARTRSLAALKRSREKAKGSGNSGPSIKQVRDVNVPEAITVQELANRMAERGADLVKALFKMGMPVTITQTIDQDTAELLVTEFGHNINRVSDSDIDLTSHEEVDSDDTQVTRPPVVTIMGHVDHGKTSLLDALRGANVASGEAGGITQHIGAYQVTVKSGNKITFLDTPGHEAFSDMRARGANITDIVVLVVAGDDGMRPQTIEAISHVRAAGVPMIVAINKMDKPGSDASKIRQALLQYDVQVEEMGGDVQDVEVSATKKTGLEELIDKIELQADLLELRANPDRPAEGTVVEATLDKGRGAVATVLVGRGTLRVGDIFVVGAESGKVRALIDDKGKNVKLALPSMPVQVLGLTGVPSAGDPLSVVENEARAREVADYRASVIQQKRTTSAPANLETMFSALREKQAQQFPLVVKADAQGSVEAIVASLNKISTDLIQVRILHSGVGGITESDVSLAAASRAPIIGFNVRANSKARELATRDGVALKYYDVIYDLLDEIRAAMAGQLGPEYLEHVVGRAEIREVFSAGKHGKAAGLLVVEGYIRQKLRARVLRDDVIIYNGSISSLRRFKDDVPEVRAGLECGITIEGSTDIKAGDIVETFEVEERERTL</sequence>
<feature type="compositionally biased region" description="Low complexity" evidence="10">
    <location>
        <begin position="242"/>
        <end position="276"/>
    </location>
</feature>
<evidence type="ECO:0000256" key="10">
    <source>
        <dbReference type="SAM" id="MobiDB-lite"/>
    </source>
</evidence>
<evidence type="ECO:0000256" key="4">
    <source>
        <dbReference type="ARBA" id="ARBA00022540"/>
    </source>
</evidence>
<dbReference type="Gene3D" id="2.40.30.10">
    <property type="entry name" value="Translation factors"/>
    <property type="match status" value="2"/>
</dbReference>